<name>A0A1G4ESJ5_BACMY</name>
<dbReference type="EMBL" id="FMAK01000037">
    <property type="protein sequence ID" value="SCB69126.1"/>
    <property type="molecule type" value="Genomic_DNA"/>
</dbReference>
<organism evidence="1 2">
    <name type="scientific">Bacillus mycoides</name>
    <dbReference type="NCBI Taxonomy" id="1405"/>
    <lineage>
        <taxon>Bacteria</taxon>
        <taxon>Bacillati</taxon>
        <taxon>Bacillota</taxon>
        <taxon>Bacilli</taxon>
        <taxon>Bacillales</taxon>
        <taxon>Bacillaceae</taxon>
        <taxon>Bacillus</taxon>
        <taxon>Bacillus cereus group</taxon>
    </lineage>
</organism>
<evidence type="ECO:0000313" key="2">
    <source>
        <dbReference type="Proteomes" id="UP000195696"/>
    </source>
</evidence>
<dbReference type="AlphaFoldDB" id="A0A1G4ESJ5"/>
<sequence length="30" mass="3576">MENQELQSVTQAVDSSFHNNKQVRIKMVKW</sequence>
<reference evidence="1 2" key="1">
    <citation type="submission" date="2016-08" db="EMBL/GenBank/DDBJ databases">
        <authorList>
            <person name="Seilhamer J.J."/>
        </authorList>
    </citation>
    <scope>NUCLEOTIDE SEQUENCE [LARGE SCALE GENOMIC DNA]</scope>
    <source>
        <strain evidence="1 2">SDA_GO95</strain>
    </source>
</reference>
<evidence type="ECO:0000313" key="1">
    <source>
        <dbReference type="EMBL" id="SCB69126.1"/>
    </source>
</evidence>
<proteinExistence type="predicted"/>
<gene>
    <name evidence="1" type="ORF">BWGO95_03278</name>
</gene>
<dbReference type="Proteomes" id="UP000195696">
    <property type="component" value="Unassembled WGS sequence"/>
</dbReference>
<accession>A0A1G4ESJ5</accession>
<protein>
    <submittedName>
        <fullName evidence="1">Uncharacterized protein</fullName>
    </submittedName>
</protein>